<name>A0ABN7RV81_OIKDI</name>
<evidence type="ECO:0000256" key="1">
    <source>
        <dbReference type="ARBA" id="ARBA00038097"/>
    </source>
</evidence>
<evidence type="ECO:0000313" key="4">
    <source>
        <dbReference type="Proteomes" id="UP001158576"/>
    </source>
</evidence>
<accession>A0ABN7RV81</accession>
<feature type="domain" description="AB hydrolase-1" evidence="2">
    <location>
        <begin position="69"/>
        <end position="193"/>
    </location>
</feature>
<sequence length="350" mass="39107">MANFKLRALKICTYNFKSLPFAIASTPVPSPDPVKSLFSPTPVSFVDVKTDLGRTRCYWVREELKNEKPPLVLLHGWVAGTGCFYKNVADMASDRAILMIDLPGFAQSERPEFPEEPEDEWVKSLKDVIAVEVPGETTFWIGGHSFGGYLAARLAIEADFSTEGVILLDAWGIKESEMTFEERVEKRLNWWQKILLKSYQGLGLKFGGMDILRALPMSLGPKILKAARKDLAATYGNEFLDYIFEINSAKPASGEIAFSNLNAGFGYAKNPMGPRMLEKHENLPKNIHFLYGGKSWVENSVGYKIIKELEAADPNFKCSVTVVENASHHLQCTHPEEVNSVVNKILNSKI</sequence>
<dbReference type="InterPro" id="IPR029058">
    <property type="entry name" value="AB_hydrolase_fold"/>
</dbReference>
<evidence type="ECO:0000259" key="2">
    <source>
        <dbReference type="Pfam" id="PF00561"/>
    </source>
</evidence>
<gene>
    <name evidence="3" type="ORF">OKIOD_LOCUS2057</name>
</gene>
<keyword evidence="4" id="KW-1185">Reference proteome</keyword>
<dbReference type="Proteomes" id="UP001158576">
    <property type="component" value="Chromosome PAR"/>
</dbReference>
<dbReference type="PANTHER" id="PTHR42886:SF29">
    <property type="entry name" value="PUMMELIG, ISOFORM A"/>
    <property type="match status" value="1"/>
</dbReference>
<dbReference type="InterPro" id="IPR000073">
    <property type="entry name" value="AB_hydrolase_1"/>
</dbReference>
<evidence type="ECO:0000313" key="3">
    <source>
        <dbReference type="EMBL" id="CAG5083916.1"/>
    </source>
</evidence>
<reference evidence="3 4" key="1">
    <citation type="submission" date="2021-04" db="EMBL/GenBank/DDBJ databases">
        <authorList>
            <person name="Bliznina A."/>
        </authorList>
    </citation>
    <scope>NUCLEOTIDE SEQUENCE [LARGE SCALE GENOMIC DNA]</scope>
</reference>
<dbReference type="PANTHER" id="PTHR42886">
    <property type="entry name" value="RE40534P-RELATED"/>
    <property type="match status" value="1"/>
</dbReference>
<dbReference type="Pfam" id="PF00561">
    <property type="entry name" value="Abhydrolase_1"/>
    <property type="match status" value="1"/>
</dbReference>
<dbReference type="Gene3D" id="3.40.50.1820">
    <property type="entry name" value="alpha/beta hydrolase"/>
    <property type="match status" value="1"/>
</dbReference>
<comment type="similarity">
    <text evidence="1">Belongs to the peptidase S33 family. ABHD4/ABHD5 subfamily.</text>
</comment>
<proteinExistence type="inferred from homology"/>
<dbReference type="EMBL" id="OU015568">
    <property type="protein sequence ID" value="CAG5083916.1"/>
    <property type="molecule type" value="Genomic_DNA"/>
</dbReference>
<protein>
    <submittedName>
        <fullName evidence="3">Oidioi.mRNA.OKI2018_I69.PAR.g10499.t1.cds</fullName>
    </submittedName>
</protein>
<organism evidence="3 4">
    <name type="scientific">Oikopleura dioica</name>
    <name type="common">Tunicate</name>
    <dbReference type="NCBI Taxonomy" id="34765"/>
    <lineage>
        <taxon>Eukaryota</taxon>
        <taxon>Metazoa</taxon>
        <taxon>Chordata</taxon>
        <taxon>Tunicata</taxon>
        <taxon>Appendicularia</taxon>
        <taxon>Copelata</taxon>
        <taxon>Oikopleuridae</taxon>
        <taxon>Oikopleura</taxon>
    </lineage>
</organism>
<dbReference type="SUPFAM" id="SSF53474">
    <property type="entry name" value="alpha/beta-Hydrolases"/>
    <property type="match status" value="1"/>
</dbReference>